<feature type="transmembrane region" description="Helical" evidence="7">
    <location>
        <begin position="395"/>
        <end position="414"/>
    </location>
</feature>
<dbReference type="PANTHER" id="PTHR21229:SF1">
    <property type="entry name" value="GH17801P"/>
    <property type="match status" value="1"/>
</dbReference>
<feature type="transmembrane region" description="Helical" evidence="7">
    <location>
        <begin position="435"/>
        <end position="458"/>
    </location>
</feature>
<feature type="transmembrane region" description="Helical" evidence="7">
    <location>
        <begin position="232"/>
        <end position="252"/>
    </location>
</feature>
<keyword evidence="4 7" id="KW-1133">Transmembrane helix</keyword>
<dbReference type="InterPro" id="IPR009637">
    <property type="entry name" value="GPR107/GPR108-like"/>
</dbReference>
<feature type="domain" description="GOST seven transmembrane" evidence="8">
    <location>
        <begin position="234"/>
        <end position="496"/>
    </location>
</feature>
<reference evidence="9 10" key="1">
    <citation type="submission" date="2012-05" db="EMBL/GenBank/DDBJ databases">
        <title>Recombination and specialization in a pathogen metapopulation.</title>
        <authorList>
            <person name="Gardiner A."/>
            <person name="Kemen E."/>
            <person name="Schultz-Larsen T."/>
            <person name="MacLean D."/>
            <person name="Van Oosterhout C."/>
            <person name="Jones J.D.G."/>
        </authorList>
    </citation>
    <scope>NUCLEOTIDE SEQUENCE [LARGE SCALE GENOMIC DNA]</scope>
    <source>
        <strain evidence="9 10">Ac Nc2</strain>
    </source>
</reference>
<dbReference type="PANTHER" id="PTHR21229">
    <property type="entry name" value="LUNG SEVEN TRANSMEMBRANE RECEPTOR"/>
    <property type="match status" value="1"/>
</dbReference>
<comment type="caution">
    <text evidence="9">The sequence shown here is derived from an EMBL/GenBank/DDBJ whole genome shotgun (WGS) entry which is preliminary data.</text>
</comment>
<feature type="transmembrane region" description="Helical" evidence="7">
    <location>
        <begin position="362"/>
        <end position="383"/>
    </location>
</feature>
<evidence type="ECO:0000256" key="3">
    <source>
        <dbReference type="ARBA" id="ARBA00022729"/>
    </source>
</evidence>
<dbReference type="OrthoDB" id="19932at2759"/>
<evidence type="ECO:0000259" key="8">
    <source>
        <dbReference type="Pfam" id="PF06814"/>
    </source>
</evidence>
<organism evidence="9 10">
    <name type="scientific">Albugo candida</name>
    <dbReference type="NCBI Taxonomy" id="65357"/>
    <lineage>
        <taxon>Eukaryota</taxon>
        <taxon>Sar</taxon>
        <taxon>Stramenopiles</taxon>
        <taxon>Oomycota</taxon>
        <taxon>Peronosporomycetes</taxon>
        <taxon>Albuginales</taxon>
        <taxon>Albuginaceae</taxon>
        <taxon>Albugo</taxon>
    </lineage>
</organism>
<dbReference type="Pfam" id="PF06814">
    <property type="entry name" value="GOST_TM"/>
    <property type="match status" value="1"/>
</dbReference>
<gene>
    <name evidence="9" type="ORF">BN9_123510</name>
</gene>
<evidence type="ECO:0000256" key="4">
    <source>
        <dbReference type="ARBA" id="ARBA00022989"/>
    </source>
</evidence>
<keyword evidence="5 7" id="KW-0472">Membrane</keyword>
<sequence>MRTLSKSVGSVFAPTILWCTLRFHVSLGSIHRATEVNANIHFTEFVFANSKNVFFLGILPANTMTPMVSLRANISLLDINGDSVVKKGAEHSGTEPLIRAVALIYSNSNLPADMQTLALCHSYSSNFELNIVSRLKEEKRDFVLQEKIINETSLITINLKPEKNEDYTARIFSCWDSKDIAVESTRKSLVHLASSVSFRNSFGYLPALLIERLPVRSHLTFIYSHFSLIFRIYSGILAVLYGFVDLYYSLLLARYHRSAFRLQYLLFIELLLATSAYISIYVAAMIDTDEKCLKGEAAIWFFTLDMLNRNGDPICCPYPASVLFATIIEVTTGCFARVLTALICLGYGIVRQSITRPEVTVLLGLSLCYFASACCLRLSHIVNLSNGIAYPSIEWRILGIATNACFMSWIFNSLSLSRQNLRRFGQHAKLEMYTCLHRILVAYSLLSILLEIAITLAYMEVIPLNREKMWRFWAIQHFLVFCTFCAVTILWRPQVTSTLYARMEQIPAKESQTSAHQIHESMADSEEDEQQSNSLL</sequence>
<comment type="subcellular location">
    <subcellularLocation>
        <location evidence="1">Membrane</location>
        <topology evidence="1">Multi-pass membrane protein</topology>
    </subcellularLocation>
</comment>
<keyword evidence="2 7" id="KW-0812">Transmembrane</keyword>
<dbReference type="EMBL" id="CAIX01000544">
    <property type="protein sequence ID" value="CCI50510.1"/>
    <property type="molecule type" value="Genomic_DNA"/>
</dbReference>
<proteinExistence type="predicted"/>
<name>A0A024GU98_9STRA</name>
<protein>
    <recommendedName>
        <fullName evidence="8">GOST seven transmembrane domain-containing protein</fullName>
    </recommendedName>
</protein>
<dbReference type="GO" id="GO:0005794">
    <property type="term" value="C:Golgi apparatus"/>
    <property type="evidence" value="ECO:0007669"/>
    <property type="project" value="TreeGrafter"/>
</dbReference>
<feature type="region of interest" description="Disordered" evidence="6">
    <location>
        <begin position="510"/>
        <end position="536"/>
    </location>
</feature>
<feature type="transmembrane region" description="Helical" evidence="7">
    <location>
        <begin position="327"/>
        <end position="350"/>
    </location>
</feature>
<dbReference type="InParanoid" id="A0A024GU98"/>
<evidence type="ECO:0000256" key="6">
    <source>
        <dbReference type="SAM" id="MobiDB-lite"/>
    </source>
</evidence>
<feature type="transmembrane region" description="Helical" evidence="7">
    <location>
        <begin position="470"/>
        <end position="491"/>
    </location>
</feature>
<dbReference type="AlphaFoldDB" id="A0A024GU98"/>
<evidence type="ECO:0000256" key="2">
    <source>
        <dbReference type="ARBA" id="ARBA00022692"/>
    </source>
</evidence>
<keyword evidence="10" id="KW-1185">Reference proteome</keyword>
<evidence type="ECO:0000256" key="7">
    <source>
        <dbReference type="SAM" id="Phobius"/>
    </source>
</evidence>
<feature type="transmembrane region" description="Helical" evidence="7">
    <location>
        <begin position="264"/>
        <end position="286"/>
    </location>
</feature>
<evidence type="ECO:0000256" key="1">
    <source>
        <dbReference type="ARBA" id="ARBA00004141"/>
    </source>
</evidence>
<evidence type="ECO:0000313" key="9">
    <source>
        <dbReference type="EMBL" id="CCI50510.1"/>
    </source>
</evidence>
<dbReference type="STRING" id="65357.A0A024GU98"/>
<dbReference type="InterPro" id="IPR053937">
    <property type="entry name" value="GOST_TM"/>
</dbReference>
<keyword evidence="3" id="KW-0732">Signal</keyword>
<dbReference type="Proteomes" id="UP000053237">
    <property type="component" value="Unassembled WGS sequence"/>
</dbReference>
<evidence type="ECO:0000256" key="5">
    <source>
        <dbReference type="ARBA" id="ARBA00023136"/>
    </source>
</evidence>
<evidence type="ECO:0000313" key="10">
    <source>
        <dbReference type="Proteomes" id="UP000053237"/>
    </source>
</evidence>
<accession>A0A024GU98</accession>
<dbReference type="GO" id="GO:0016020">
    <property type="term" value="C:membrane"/>
    <property type="evidence" value="ECO:0007669"/>
    <property type="project" value="UniProtKB-SubCell"/>
</dbReference>